<gene>
    <name evidence="1" type="ORF">OnM2_035100</name>
</gene>
<dbReference type="STRING" id="212602.A0A420HXK8"/>
<dbReference type="EMBL" id="MCFK01003546">
    <property type="protein sequence ID" value="RKF62181.1"/>
    <property type="molecule type" value="Genomic_DNA"/>
</dbReference>
<name>A0A420HXK8_9PEZI</name>
<sequence>ARHTVQNLKQRADGVQSYQNWLSTIGIADTCAYSDGSSEGPGRSSWGYCSSAKNDARVPTYIEILTSTVAILRLNKTGEVDTQPNFKNHSIVLSHERFIKWDKDASVVTFWLQQCYSYDYGIIEEQETPKKAWDTLNMKYSKVKAGDLRKLEREITSFDRESQAQDGLSEPEWQLTKDTLDAQPNLDYDDKLDVLQQVWERTLSLQNVQEEGTFIAKS</sequence>
<keyword evidence="2" id="KW-1185">Reference proteome</keyword>
<organism evidence="1 2">
    <name type="scientific">Erysiphe neolycopersici</name>
    <dbReference type="NCBI Taxonomy" id="212602"/>
    <lineage>
        <taxon>Eukaryota</taxon>
        <taxon>Fungi</taxon>
        <taxon>Dikarya</taxon>
        <taxon>Ascomycota</taxon>
        <taxon>Pezizomycotina</taxon>
        <taxon>Leotiomycetes</taxon>
        <taxon>Erysiphales</taxon>
        <taxon>Erysiphaceae</taxon>
        <taxon>Erysiphe</taxon>
    </lineage>
</organism>
<comment type="caution">
    <text evidence="1">The sequence shown here is derived from an EMBL/GenBank/DDBJ whole genome shotgun (WGS) entry which is preliminary data.</text>
</comment>
<dbReference type="Proteomes" id="UP000286134">
    <property type="component" value="Unassembled WGS sequence"/>
</dbReference>
<accession>A0A420HXK8</accession>
<feature type="non-terminal residue" evidence="1">
    <location>
        <position position="1"/>
    </location>
</feature>
<proteinExistence type="predicted"/>
<reference evidence="1 2" key="1">
    <citation type="journal article" date="2018" name="BMC Genomics">
        <title>Comparative genome analyses reveal sequence features reflecting distinct modes of host-adaptation between dicot and monocot powdery mildew.</title>
        <authorList>
            <person name="Wu Y."/>
            <person name="Ma X."/>
            <person name="Pan Z."/>
            <person name="Kale S.D."/>
            <person name="Song Y."/>
            <person name="King H."/>
            <person name="Zhang Q."/>
            <person name="Presley C."/>
            <person name="Deng X."/>
            <person name="Wei C.I."/>
            <person name="Xiao S."/>
        </authorList>
    </citation>
    <scope>NUCLEOTIDE SEQUENCE [LARGE SCALE GENOMIC DNA]</scope>
    <source>
        <strain evidence="1">UMSG2</strain>
    </source>
</reference>
<evidence type="ECO:0000313" key="2">
    <source>
        <dbReference type="Proteomes" id="UP000286134"/>
    </source>
</evidence>
<dbReference type="AlphaFoldDB" id="A0A420HXK8"/>
<protein>
    <submittedName>
        <fullName evidence="1">Uncharacterized protein</fullName>
    </submittedName>
</protein>
<evidence type="ECO:0000313" key="1">
    <source>
        <dbReference type="EMBL" id="RKF62181.1"/>
    </source>
</evidence>